<dbReference type="EMBL" id="JBCLYO010000019">
    <property type="protein sequence ID" value="KAL0080824.1"/>
    <property type="molecule type" value="Genomic_DNA"/>
</dbReference>
<evidence type="ECO:0000256" key="2">
    <source>
        <dbReference type="ARBA" id="ARBA00004584"/>
    </source>
</evidence>
<organism evidence="8 9">
    <name type="scientific">Phycomyces blakesleeanus</name>
    <dbReference type="NCBI Taxonomy" id="4837"/>
    <lineage>
        <taxon>Eukaryota</taxon>
        <taxon>Fungi</taxon>
        <taxon>Fungi incertae sedis</taxon>
        <taxon>Mucoromycota</taxon>
        <taxon>Mucoromycotina</taxon>
        <taxon>Mucoromycetes</taxon>
        <taxon>Mucorales</taxon>
        <taxon>Phycomycetaceae</taxon>
        <taxon>Phycomyces</taxon>
    </lineage>
</organism>
<evidence type="ECO:0000256" key="5">
    <source>
        <dbReference type="ARBA" id="ARBA00023242"/>
    </source>
</evidence>
<feature type="compositionally biased region" description="Pro residues" evidence="7">
    <location>
        <begin position="40"/>
        <end position="52"/>
    </location>
</feature>
<comment type="similarity">
    <text evidence="3">Belongs to the CENP-I/CTF3 family.</text>
</comment>
<dbReference type="PANTHER" id="PTHR48208">
    <property type="entry name" value="CENTROMERE PROTEIN I"/>
    <property type="match status" value="1"/>
</dbReference>
<comment type="caution">
    <text evidence="8">The sequence shown here is derived from an EMBL/GenBank/DDBJ whole genome shotgun (WGS) entry which is preliminary data.</text>
</comment>
<evidence type="ECO:0000313" key="8">
    <source>
        <dbReference type="EMBL" id="KAL0080824.1"/>
    </source>
</evidence>
<evidence type="ECO:0000313" key="9">
    <source>
        <dbReference type="Proteomes" id="UP001448207"/>
    </source>
</evidence>
<protein>
    <submittedName>
        <fullName evidence="8">Mis6-domain-containing protein</fullName>
    </submittedName>
</protein>
<feature type="compositionally biased region" description="Polar residues" evidence="7">
    <location>
        <begin position="13"/>
        <end position="30"/>
    </location>
</feature>
<keyword evidence="6" id="KW-0137">Centromere</keyword>
<accession>A0ABR3AR35</accession>
<keyword evidence="4" id="KW-0158">Chromosome</keyword>
<feature type="region of interest" description="Disordered" evidence="7">
    <location>
        <begin position="1"/>
        <end position="57"/>
    </location>
</feature>
<dbReference type="PANTHER" id="PTHR48208:SF2">
    <property type="entry name" value="CENTROMERE PROTEIN I"/>
    <property type="match status" value="1"/>
</dbReference>
<evidence type="ECO:0000256" key="1">
    <source>
        <dbReference type="ARBA" id="ARBA00004123"/>
    </source>
</evidence>
<dbReference type="CDD" id="cd22647">
    <property type="entry name" value="CTF3_NTD_HEAT"/>
    <property type="match status" value="1"/>
</dbReference>
<reference evidence="8 9" key="1">
    <citation type="submission" date="2024-04" db="EMBL/GenBank/DDBJ databases">
        <title>Symmetric and asymmetric DNA N6-adenine methylation regulates different biological responses in Mucorales.</title>
        <authorList>
            <consortium name="Lawrence Berkeley National Laboratory"/>
            <person name="Lax C."/>
            <person name="Mondo S.J."/>
            <person name="Osorio-Concepcion M."/>
            <person name="Muszewska A."/>
            <person name="Corrochano-Luque M."/>
            <person name="Gutierrez G."/>
            <person name="Riley R."/>
            <person name="Lipzen A."/>
            <person name="Guo J."/>
            <person name="Hundley H."/>
            <person name="Amirebrahimi M."/>
            <person name="Ng V."/>
            <person name="Lorenzo-Gutierrez D."/>
            <person name="Binder U."/>
            <person name="Yang J."/>
            <person name="Song Y."/>
            <person name="Canovas D."/>
            <person name="Navarro E."/>
            <person name="Freitag M."/>
            <person name="Gabaldon T."/>
            <person name="Grigoriev I.V."/>
            <person name="Corrochano L.M."/>
            <person name="Nicolas F.E."/>
            <person name="Garre V."/>
        </authorList>
    </citation>
    <scope>NUCLEOTIDE SEQUENCE [LARGE SCALE GENOMIC DNA]</scope>
    <source>
        <strain evidence="8 9">L51</strain>
    </source>
</reference>
<comment type="subcellular location">
    <subcellularLocation>
        <location evidence="2">Chromosome</location>
        <location evidence="2">Centromere</location>
    </subcellularLocation>
    <subcellularLocation>
        <location evidence="1">Nucleus</location>
    </subcellularLocation>
</comment>
<proteinExistence type="inferred from homology"/>
<evidence type="ECO:0000256" key="7">
    <source>
        <dbReference type="SAM" id="MobiDB-lite"/>
    </source>
</evidence>
<keyword evidence="5" id="KW-0539">Nucleus</keyword>
<feature type="compositionally biased region" description="Basic and acidic residues" evidence="7">
    <location>
        <begin position="1"/>
        <end position="12"/>
    </location>
</feature>
<evidence type="ECO:0000256" key="3">
    <source>
        <dbReference type="ARBA" id="ARBA00005470"/>
    </source>
</evidence>
<gene>
    <name evidence="8" type="ORF">J3Q64DRAFT_1757673</name>
</gene>
<evidence type="ECO:0000256" key="6">
    <source>
        <dbReference type="ARBA" id="ARBA00023328"/>
    </source>
</evidence>
<evidence type="ECO:0000256" key="4">
    <source>
        <dbReference type="ARBA" id="ARBA00022454"/>
    </source>
</evidence>
<name>A0ABR3AR35_PHYBL</name>
<keyword evidence="9" id="KW-1185">Reference proteome</keyword>
<sequence>MNRLSTDPRDPFSTDQLGSPNNSRHSSFDTLSRIRRTQSPSPPISPPPPPPSRTRRIRRTNNIEEEIELESEDVSTIDAAISSVFDTFKAAMPQSDLRSNMRAKFKKLYRIISRYGVSDTHIGHIIDVIYSNKLVESDSIKLVKLLLPREPVREKYAIQIFGNLSCRKHTPNLMARLLKWVITIYDLLETREHIDQMYPVLFHYLTVETLRPQLCHILYYMTKRVHVKPYRIRTIIKLIGNIALEPHLYALLFVFKTYYPDIVMPSNHYHKKFIFAHPDPDSRELIQEIWTRWNTIEPGETIGLHKPTLENSLVKRRRRVGDNGIIPDIVTTRAKRDSTTIQEIYDVAEFAENVDRLELPDQLASVLDNRILQHVVICSPKATTIARISLWLSQNLHDLVKWNNHTEATKERFRQLLQKSLTMARFAKSLLPVMESFLRDYLKQWNGVEFEKEIFELISYVKPVSFEELYSFFLKPLYRLFCLSDVTWKTGLVLCYTNWLKNWSLLDWHGHVNRRQENSISETDVDKLIWLLDGLSLDVDYFAMLHEFVSHVDQISVLGLALEEDHPLLQHGALSFYEQVSTLSTQHNVPEIILPEEPFITRLFFSTSAMSVSRICGIIYQYKLAFESTEDSIGDWTPRHTPEYLEHFNMYVMDICNALWRNLAFSQADDSTRSFSLPTETIEACRALCAARGDRIDLAISVTHSVSLASFSKRFMEMQEQEQDFPVHHQGPITADSLSALEEIGGLPVSFGEYRIQYLDYLAGQGLRGVHDLLYASMVSLINHRQALEQGGAQY</sequence>
<dbReference type="InterPro" id="IPR012485">
    <property type="entry name" value="CENP-I"/>
</dbReference>
<dbReference type="Pfam" id="PF07778">
    <property type="entry name" value="CENP-I"/>
    <property type="match status" value="1"/>
</dbReference>
<dbReference type="Proteomes" id="UP001448207">
    <property type="component" value="Unassembled WGS sequence"/>
</dbReference>